<dbReference type="Proteomes" id="UP000639772">
    <property type="component" value="Unassembled WGS sequence"/>
</dbReference>
<reference evidence="2 3" key="1">
    <citation type="journal article" date="2020" name="Nat. Food">
        <title>A phased Vanilla planifolia genome enables genetic improvement of flavour and production.</title>
        <authorList>
            <person name="Hasing T."/>
            <person name="Tang H."/>
            <person name="Brym M."/>
            <person name="Khazi F."/>
            <person name="Huang T."/>
            <person name="Chambers A.H."/>
        </authorList>
    </citation>
    <scope>NUCLEOTIDE SEQUENCE [LARGE SCALE GENOMIC DNA]</scope>
    <source>
        <tissue evidence="2">Leaf</tissue>
    </source>
</reference>
<proteinExistence type="predicted"/>
<feature type="region of interest" description="Disordered" evidence="1">
    <location>
        <begin position="28"/>
        <end position="47"/>
    </location>
</feature>
<organism evidence="2 3">
    <name type="scientific">Vanilla planifolia</name>
    <name type="common">Vanilla</name>
    <dbReference type="NCBI Taxonomy" id="51239"/>
    <lineage>
        <taxon>Eukaryota</taxon>
        <taxon>Viridiplantae</taxon>
        <taxon>Streptophyta</taxon>
        <taxon>Embryophyta</taxon>
        <taxon>Tracheophyta</taxon>
        <taxon>Spermatophyta</taxon>
        <taxon>Magnoliopsida</taxon>
        <taxon>Liliopsida</taxon>
        <taxon>Asparagales</taxon>
        <taxon>Orchidaceae</taxon>
        <taxon>Vanilloideae</taxon>
        <taxon>Vanilleae</taxon>
        <taxon>Vanilla</taxon>
    </lineage>
</organism>
<evidence type="ECO:0000256" key="1">
    <source>
        <dbReference type="SAM" id="MobiDB-lite"/>
    </source>
</evidence>
<evidence type="ECO:0000313" key="2">
    <source>
        <dbReference type="EMBL" id="KAG0481880.1"/>
    </source>
</evidence>
<sequence>MCTKIIEALDHIIRPIDGDQLEEFRHEVNKSGGGPGSNKPVMRPPQVRPWKPVLETILELSTMEDRIR</sequence>
<protein>
    <submittedName>
        <fullName evidence="2">Uncharacterized protein</fullName>
    </submittedName>
</protein>
<dbReference type="EMBL" id="JADCNM010000005">
    <property type="protein sequence ID" value="KAG0481880.1"/>
    <property type="molecule type" value="Genomic_DNA"/>
</dbReference>
<dbReference type="AlphaFoldDB" id="A0A835QY22"/>
<name>A0A835QY22_VANPL</name>
<comment type="caution">
    <text evidence="2">The sequence shown here is derived from an EMBL/GenBank/DDBJ whole genome shotgun (WGS) entry which is preliminary data.</text>
</comment>
<accession>A0A835QY22</accession>
<evidence type="ECO:0000313" key="3">
    <source>
        <dbReference type="Proteomes" id="UP000639772"/>
    </source>
</evidence>
<gene>
    <name evidence="2" type="ORF">HPP92_009964</name>
</gene>